<dbReference type="PANTHER" id="PTHR10819:SF3">
    <property type="entry name" value="PHOSPHOTRIESTERASE-RELATED PROTEIN"/>
    <property type="match status" value="1"/>
</dbReference>
<sequence>MTLRHFFSSELMHWSSVSDRINWIPALCTRVHCSTRLSARAWGCRTCNGVLCKVFAFSGFGKATSDRTIMSALSGKVQTVLGLVEPDQLGRTMTHEHLVMGFECSYCPPPPGDEAVAEDPFQMEHMHWLRQNPYSCHENLQLSQEAGALRDELLAYRKAGGGTIVENTTTGIDRDLPALRQLAKDTGVHIVAGAGYYVDSTHSEATRKMSVEKLTDIIVSEVLHGADGTDIRCGVIGEIGTCWPITESETKVLRATAHAQAQLGCPVIIHPGRNPAAPAEVIRILQEAGGDIGKTVMSHLDRTIFDDGELLEFAKLGSYLEYDLFGTEMLNYPFNLDVDMPSDSQRVKALAFLVKEGYEDNIVIAHDIHTKNRLTKFGGHGYSHILKNIVPKMLTRGFSQNQVDKILIDNPKRWLTFK</sequence>
<dbReference type="OrthoDB" id="9998343at2759"/>
<evidence type="ECO:0000256" key="12">
    <source>
        <dbReference type="PROSITE-ProRule" id="PRU00679"/>
    </source>
</evidence>
<keyword evidence="2" id="KW-0378">Hydrolase</keyword>
<feature type="binding site" evidence="11">
    <location>
        <position position="97"/>
    </location>
    <ligand>
        <name>a divalent metal cation</name>
        <dbReference type="ChEBI" id="CHEBI:60240"/>
        <label>1</label>
    </ligand>
</feature>
<dbReference type="PANTHER" id="PTHR10819">
    <property type="entry name" value="PHOSPHOTRIESTERASE-RELATED"/>
    <property type="match status" value="1"/>
</dbReference>
<comment type="catalytic activity">
    <reaction evidence="4">
        <text>N-acetyl-L-leucine + H2O = L-leucine + acetate</text>
        <dbReference type="Rhea" id="RHEA:81115"/>
        <dbReference type="ChEBI" id="CHEBI:15377"/>
        <dbReference type="ChEBI" id="CHEBI:30089"/>
        <dbReference type="ChEBI" id="CHEBI:57427"/>
        <dbReference type="ChEBI" id="CHEBI:58270"/>
    </reaction>
    <physiologicalReaction direction="left-to-right" evidence="4">
        <dbReference type="Rhea" id="RHEA:81116"/>
    </physiologicalReaction>
</comment>
<comment type="caution">
    <text evidence="12">Lacks conserved residue(s) required for the propagation of feature annotation.</text>
</comment>
<comment type="catalytic activity">
    <reaction evidence="10">
        <text>N-acetyl-L-methionine + H2O = L-methionine + acetate</text>
        <dbReference type="Rhea" id="RHEA:67440"/>
        <dbReference type="ChEBI" id="CHEBI:15377"/>
        <dbReference type="ChEBI" id="CHEBI:30089"/>
        <dbReference type="ChEBI" id="CHEBI:57844"/>
        <dbReference type="ChEBI" id="CHEBI:71670"/>
    </reaction>
    <physiologicalReaction direction="left-to-right" evidence="10">
        <dbReference type="Rhea" id="RHEA:67441"/>
    </physiologicalReaction>
</comment>
<protein>
    <recommendedName>
        <fullName evidence="8">N-acetyltaurine hydrolase</fullName>
    </recommendedName>
    <alternativeName>
        <fullName evidence="9">Phosphotriesterase-related protein</fullName>
    </alternativeName>
</protein>
<dbReference type="SUPFAM" id="SSF51556">
    <property type="entry name" value="Metallo-dependent hydrolases"/>
    <property type="match status" value="1"/>
</dbReference>
<evidence type="ECO:0000256" key="8">
    <source>
        <dbReference type="ARBA" id="ARBA00049742"/>
    </source>
</evidence>
<comment type="cofactor">
    <cofactor evidence="11">
        <name>a divalent metal cation</name>
        <dbReference type="ChEBI" id="CHEBI:60240"/>
    </cofactor>
    <text evidence="11">Binds 2 divalent metal cations per subunit.</text>
</comment>
<reference evidence="13" key="1">
    <citation type="submission" date="2021-05" db="EMBL/GenBank/DDBJ databases">
        <authorList>
            <person name="Tigano A."/>
        </authorList>
    </citation>
    <scope>NUCLEOTIDE SEQUENCE</scope>
</reference>
<dbReference type="InterPro" id="IPR001559">
    <property type="entry name" value="Phosphotriesterase"/>
</dbReference>
<evidence type="ECO:0000256" key="4">
    <source>
        <dbReference type="ARBA" id="ARBA00047923"/>
    </source>
</evidence>
<feature type="binding site" evidence="11">
    <location>
        <position position="238"/>
    </location>
    <ligand>
        <name>a divalent metal cation</name>
        <dbReference type="ChEBI" id="CHEBI:60240"/>
        <label>1</label>
    </ligand>
</feature>
<keyword evidence="1 11" id="KW-0479">Metal-binding</keyword>
<evidence type="ECO:0000313" key="13">
    <source>
        <dbReference type="EMBL" id="CAG5896574.1"/>
    </source>
</evidence>
<evidence type="ECO:0000256" key="2">
    <source>
        <dbReference type="ARBA" id="ARBA00022801"/>
    </source>
</evidence>
<comment type="catalytic activity">
    <reaction evidence="6">
        <text>N-acetyl-L-valine + H2O = L-valine + acetate</text>
        <dbReference type="Rhea" id="RHEA:81123"/>
        <dbReference type="ChEBI" id="CHEBI:15377"/>
        <dbReference type="ChEBI" id="CHEBI:30089"/>
        <dbReference type="ChEBI" id="CHEBI:57762"/>
        <dbReference type="ChEBI" id="CHEBI:133716"/>
    </reaction>
    <physiologicalReaction direction="left-to-right" evidence="6">
        <dbReference type="Rhea" id="RHEA:81124"/>
    </physiologicalReaction>
</comment>
<dbReference type="InterPro" id="IPR032466">
    <property type="entry name" value="Metal_Hydrolase"/>
</dbReference>
<dbReference type="Proteomes" id="UP000677803">
    <property type="component" value="Unassembled WGS sequence"/>
</dbReference>
<dbReference type="CDD" id="cd00530">
    <property type="entry name" value="PTE"/>
    <property type="match status" value="1"/>
</dbReference>
<name>A0A8S4AU82_9TELE</name>
<comment type="catalytic activity">
    <reaction evidence="7">
        <text>N-acetyltaurine + H2O = taurine + acetate</text>
        <dbReference type="Rhea" id="RHEA:81107"/>
        <dbReference type="ChEBI" id="CHEBI:15377"/>
        <dbReference type="ChEBI" id="CHEBI:30089"/>
        <dbReference type="ChEBI" id="CHEBI:133737"/>
        <dbReference type="ChEBI" id="CHEBI:507393"/>
    </reaction>
    <physiologicalReaction direction="left-to-right" evidence="7">
        <dbReference type="Rhea" id="RHEA:81108"/>
    </physiologicalReaction>
</comment>
<feature type="binding site" evidence="11">
    <location>
        <position position="270"/>
    </location>
    <ligand>
        <name>a divalent metal cation</name>
        <dbReference type="ChEBI" id="CHEBI:60240"/>
        <label>2</label>
    </ligand>
</feature>
<proteinExistence type="inferred from homology"/>
<evidence type="ECO:0000256" key="6">
    <source>
        <dbReference type="ARBA" id="ARBA00048664"/>
    </source>
</evidence>
<dbReference type="GO" id="GO:0016787">
    <property type="term" value="F:hydrolase activity"/>
    <property type="evidence" value="ECO:0007669"/>
    <property type="project" value="UniProtKB-KW"/>
</dbReference>
<evidence type="ECO:0000256" key="7">
    <source>
        <dbReference type="ARBA" id="ARBA00049044"/>
    </source>
</evidence>
<organism evidence="13 14">
    <name type="scientific">Menidia menidia</name>
    <name type="common">Atlantic silverside</name>
    <dbReference type="NCBI Taxonomy" id="238744"/>
    <lineage>
        <taxon>Eukaryota</taxon>
        <taxon>Metazoa</taxon>
        <taxon>Chordata</taxon>
        <taxon>Craniata</taxon>
        <taxon>Vertebrata</taxon>
        <taxon>Euteleostomi</taxon>
        <taxon>Actinopterygii</taxon>
        <taxon>Neopterygii</taxon>
        <taxon>Teleostei</taxon>
        <taxon>Neoteleostei</taxon>
        <taxon>Acanthomorphata</taxon>
        <taxon>Ovalentaria</taxon>
        <taxon>Atherinomorphae</taxon>
        <taxon>Atheriniformes</taxon>
        <taxon>Atherinopsidae</taxon>
        <taxon>Menidiinae</taxon>
        <taxon>Menidia</taxon>
    </lineage>
</organism>
<dbReference type="AlphaFoldDB" id="A0A8S4AU82"/>
<comment type="caution">
    <text evidence="13">The sequence shown here is derived from an EMBL/GenBank/DDBJ whole genome shotgun (WGS) entry which is preliminary data.</text>
</comment>
<comment type="similarity">
    <text evidence="12">Belongs to the metallo-dependent hydrolases superfamily. Phosphotriesterase family.</text>
</comment>
<evidence type="ECO:0000256" key="1">
    <source>
        <dbReference type="ARBA" id="ARBA00022723"/>
    </source>
</evidence>
<comment type="catalytic activity">
    <reaction evidence="5">
        <text>N-propanoyltaurine + H2O = propanoate + taurine</text>
        <dbReference type="Rhea" id="RHEA:81111"/>
        <dbReference type="ChEBI" id="CHEBI:15377"/>
        <dbReference type="ChEBI" id="CHEBI:17272"/>
        <dbReference type="ChEBI" id="CHEBI:231795"/>
        <dbReference type="ChEBI" id="CHEBI:507393"/>
    </reaction>
    <physiologicalReaction direction="left-to-right" evidence="5">
        <dbReference type="Rhea" id="RHEA:81112"/>
    </physiologicalReaction>
</comment>
<evidence type="ECO:0000256" key="11">
    <source>
        <dbReference type="PIRSR" id="PIRSR601559-52"/>
    </source>
</evidence>
<feature type="binding site" evidence="11">
    <location>
        <position position="238"/>
    </location>
    <ligand>
        <name>a divalent metal cation</name>
        <dbReference type="ChEBI" id="CHEBI:60240"/>
        <label>2</label>
    </ligand>
</feature>
<feature type="binding site" evidence="11">
    <location>
        <position position="299"/>
    </location>
    <ligand>
        <name>a divalent metal cation</name>
        <dbReference type="ChEBI" id="CHEBI:60240"/>
        <label>2</label>
    </ligand>
</feature>
<accession>A0A8S4AU82</accession>
<dbReference type="GO" id="GO:0008270">
    <property type="term" value="F:zinc ion binding"/>
    <property type="evidence" value="ECO:0007669"/>
    <property type="project" value="InterPro"/>
</dbReference>
<dbReference type="PROSITE" id="PS51347">
    <property type="entry name" value="PHOSPHOTRIESTERASE_2"/>
    <property type="match status" value="1"/>
</dbReference>
<feature type="binding site" evidence="11">
    <location>
        <position position="95"/>
    </location>
    <ligand>
        <name>a divalent metal cation</name>
        <dbReference type="ChEBI" id="CHEBI:60240"/>
        <label>1</label>
    </ligand>
</feature>
<evidence type="ECO:0000313" key="14">
    <source>
        <dbReference type="Proteomes" id="UP000677803"/>
    </source>
</evidence>
<evidence type="ECO:0000256" key="5">
    <source>
        <dbReference type="ARBA" id="ARBA00048249"/>
    </source>
</evidence>
<evidence type="ECO:0000256" key="9">
    <source>
        <dbReference type="ARBA" id="ARBA00049821"/>
    </source>
</evidence>
<evidence type="ECO:0000256" key="3">
    <source>
        <dbReference type="ARBA" id="ARBA00047442"/>
    </source>
</evidence>
<dbReference type="EMBL" id="CAJRST010007779">
    <property type="protein sequence ID" value="CAG5896574.1"/>
    <property type="molecule type" value="Genomic_DNA"/>
</dbReference>
<comment type="catalytic activity">
    <reaction evidence="3">
        <text>N-acetyl-L-isoleucine + H2O = L-isoleucine + acetate</text>
        <dbReference type="Rhea" id="RHEA:81119"/>
        <dbReference type="ChEBI" id="CHEBI:15377"/>
        <dbReference type="ChEBI" id="CHEBI:30089"/>
        <dbReference type="ChEBI" id="CHEBI:58045"/>
        <dbReference type="ChEBI" id="CHEBI:133735"/>
    </reaction>
    <physiologicalReaction direction="left-to-right" evidence="3">
        <dbReference type="Rhea" id="RHEA:81120"/>
    </physiologicalReaction>
</comment>
<feature type="binding site" evidence="11">
    <location>
        <position position="367"/>
    </location>
    <ligand>
        <name>a divalent metal cation</name>
        <dbReference type="ChEBI" id="CHEBI:60240"/>
        <label>1</label>
    </ligand>
</feature>
<evidence type="ECO:0000256" key="10">
    <source>
        <dbReference type="ARBA" id="ARBA00093204"/>
    </source>
</evidence>
<keyword evidence="14" id="KW-1185">Reference proteome</keyword>
<dbReference type="Gene3D" id="3.20.20.140">
    <property type="entry name" value="Metal-dependent hydrolases"/>
    <property type="match status" value="1"/>
</dbReference>
<dbReference type="Pfam" id="PF02126">
    <property type="entry name" value="PTE"/>
    <property type="match status" value="1"/>
</dbReference>
<gene>
    <name evidence="13" type="ORF">MMEN_LOCUS7646</name>
</gene>